<dbReference type="Proteomes" id="UP001145021">
    <property type="component" value="Unassembled WGS sequence"/>
</dbReference>
<evidence type="ECO:0000256" key="2">
    <source>
        <dbReference type="ARBA" id="ARBA00004586"/>
    </source>
</evidence>
<protein>
    <recommendedName>
        <fullName evidence="5">ditrans,polycis-polyprenyl diphosphate synthase [(2E,6E)-farnesyldiphosphate specific]</fullName>
        <ecNumber evidence="5">2.5.1.87</ecNumber>
    </recommendedName>
</protein>
<dbReference type="GO" id="GO:0005789">
    <property type="term" value="C:endoplasmic reticulum membrane"/>
    <property type="evidence" value="ECO:0007669"/>
    <property type="project" value="UniProtKB-SubCell"/>
</dbReference>
<dbReference type="InterPro" id="IPR036424">
    <property type="entry name" value="UPP_synth-like_sf"/>
</dbReference>
<dbReference type="Gene3D" id="3.40.1180.10">
    <property type="entry name" value="Decaprenyl diphosphate synthase-like"/>
    <property type="match status" value="1"/>
</dbReference>
<feature type="chain" id="PRO_5040804224" description="ditrans,polycis-polyprenyl diphosphate synthase [(2E,6E)-farnesyldiphosphate specific]" evidence="13">
    <location>
        <begin position="17"/>
        <end position="332"/>
    </location>
</feature>
<evidence type="ECO:0000256" key="3">
    <source>
        <dbReference type="ARBA" id="ARBA00004922"/>
    </source>
</evidence>
<keyword evidence="7" id="KW-0812">Transmembrane</keyword>
<dbReference type="GO" id="GO:0045547">
    <property type="term" value="F:ditrans,polycis-polyprenyl diphosphate synthase [(2E,6E)-farnesyl diphosphate specific] activity"/>
    <property type="evidence" value="ECO:0007669"/>
    <property type="project" value="UniProtKB-EC"/>
</dbReference>
<evidence type="ECO:0000256" key="10">
    <source>
        <dbReference type="ARBA" id="ARBA00022989"/>
    </source>
</evidence>
<keyword evidence="6" id="KW-0808">Transferase</keyword>
<comment type="catalytic activity">
    <reaction evidence="12">
        <text>n isopentenyl diphosphate + (2E,6E)-farnesyl diphosphate = a di-trans,poly-cis-polyprenyl diphosphate + n diphosphate</text>
        <dbReference type="Rhea" id="RHEA:53008"/>
        <dbReference type="Rhea" id="RHEA-COMP:19494"/>
        <dbReference type="ChEBI" id="CHEBI:33019"/>
        <dbReference type="ChEBI" id="CHEBI:128769"/>
        <dbReference type="ChEBI" id="CHEBI:136960"/>
        <dbReference type="ChEBI" id="CHEBI:175763"/>
        <dbReference type="EC" id="2.5.1.87"/>
    </reaction>
</comment>
<dbReference type="PANTHER" id="PTHR21528:SF0">
    <property type="entry name" value="DEHYDRODOLICHYL DIPHOSPHATE SYNTHASE COMPLEX SUBUNIT NUS1"/>
    <property type="match status" value="1"/>
</dbReference>
<dbReference type="SUPFAM" id="SSF64005">
    <property type="entry name" value="Undecaprenyl diphosphate synthase"/>
    <property type="match status" value="1"/>
</dbReference>
<comment type="subcellular location">
    <subcellularLocation>
        <location evidence="2">Endoplasmic reticulum membrane</location>
    </subcellularLocation>
</comment>
<keyword evidence="8" id="KW-0256">Endoplasmic reticulum</keyword>
<dbReference type="EC" id="2.5.1.87" evidence="5"/>
<dbReference type="PANTHER" id="PTHR21528">
    <property type="entry name" value="DEHYDRODOLICHYL DIPHOSPHATE SYNTHASE COMPLEX SUBUNIT NUS1"/>
    <property type="match status" value="1"/>
</dbReference>
<comment type="pathway">
    <text evidence="3">Protein modification; protein glycosylation.</text>
</comment>
<evidence type="ECO:0000313" key="15">
    <source>
        <dbReference type="Proteomes" id="UP001145021"/>
    </source>
</evidence>
<keyword evidence="15" id="KW-1185">Reference proteome</keyword>
<sequence>MATTLWFLSLLPLAALVHLGGQANKRPWSMKRLSGQQILDVLCALALRIVHLVFAIHRSFQMWVQRSLTQAEFDVQELLQGEDTDELADKRQNLADFLASLPQRPENFAVVLPELHECVELKESLLCDIDSVETLCAWGLLAKMPRLTIYTQDGRLKNAIDDIGHRLRQSKMVQRAFGGSSTPSIVLENCSSKYSSNSIHTETLPNPVTNPGIPGNDYKEKPDINISLWSRDDGFPALSEFSRILAKRAKAGMLKPRCIDEHLVAEELRDKAGHAHPDLMLLYSDLLCIPEFPPWQMQNTEVFQIGSEAKGLGDAVVRALTSYAKIEKRWGK</sequence>
<evidence type="ECO:0000256" key="11">
    <source>
        <dbReference type="ARBA" id="ARBA00023136"/>
    </source>
</evidence>
<evidence type="ECO:0000256" key="6">
    <source>
        <dbReference type="ARBA" id="ARBA00022679"/>
    </source>
</evidence>
<feature type="signal peptide" evidence="13">
    <location>
        <begin position="1"/>
        <end position="16"/>
    </location>
</feature>
<keyword evidence="11" id="KW-0472">Membrane</keyword>
<dbReference type="EMBL" id="JANBOH010000017">
    <property type="protein sequence ID" value="KAJ1647894.1"/>
    <property type="molecule type" value="Genomic_DNA"/>
</dbReference>
<evidence type="ECO:0000256" key="12">
    <source>
        <dbReference type="ARBA" id="ARBA00047353"/>
    </source>
</evidence>
<dbReference type="GO" id="GO:1904423">
    <property type="term" value="C:dehydrodolichyl diphosphate synthase complex"/>
    <property type="evidence" value="ECO:0007669"/>
    <property type="project" value="InterPro"/>
</dbReference>
<gene>
    <name evidence="14" type="ORF">LPJ64_000780</name>
</gene>
<evidence type="ECO:0000256" key="7">
    <source>
        <dbReference type="ARBA" id="ARBA00022692"/>
    </source>
</evidence>
<proteinExistence type="inferred from homology"/>
<evidence type="ECO:0000313" key="14">
    <source>
        <dbReference type="EMBL" id="KAJ1647894.1"/>
    </source>
</evidence>
<keyword evidence="13" id="KW-0732">Signal</keyword>
<evidence type="ECO:0000256" key="5">
    <source>
        <dbReference type="ARBA" id="ARBA00012596"/>
    </source>
</evidence>
<evidence type="ECO:0000256" key="1">
    <source>
        <dbReference type="ARBA" id="ARBA00001946"/>
    </source>
</evidence>
<name>A0A9W7XRC7_9FUNG</name>
<keyword evidence="9" id="KW-0460">Magnesium</keyword>
<comment type="similarity">
    <text evidence="4">Belongs to the UPP synthase family.</text>
</comment>
<evidence type="ECO:0000256" key="13">
    <source>
        <dbReference type="SAM" id="SignalP"/>
    </source>
</evidence>
<evidence type="ECO:0000256" key="8">
    <source>
        <dbReference type="ARBA" id="ARBA00022824"/>
    </source>
</evidence>
<reference evidence="14" key="1">
    <citation type="submission" date="2022-07" db="EMBL/GenBank/DDBJ databases">
        <title>Phylogenomic reconstructions and comparative analyses of Kickxellomycotina fungi.</title>
        <authorList>
            <person name="Reynolds N.K."/>
            <person name="Stajich J.E."/>
            <person name="Barry K."/>
            <person name="Grigoriev I.V."/>
            <person name="Crous P."/>
            <person name="Smith M.E."/>
        </authorList>
    </citation>
    <scope>NUCLEOTIDE SEQUENCE</scope>
    <source>
        <strain evidence="14">NBRC 105413</strain>
    </source>
</reference>
<evidence type="ECO:0000256" key="9">
    <source>
        <dbReference type="ARBA" id="ARBA00022842"/>
    </source>
</evidence>
<keyword evidence="10" id="KW-1133">Transmembrane helix</keyword>
<dbReference type="InterPro" id="IPR038887">
    <property type="entry name" value="Nus1/NgBR"/>
</dbReference>
<dbReference type="AlphaFoldDB" id="A0A9W7XRC7"/>
<evidence type="ECO:0000256" key="4">
    <source>
        <dbReference type="ARBA" id="ARBA00005432"/>
    </source>
</evidence>
<comment type="caution">
    <text evidence="14">The sequence shown here is derived from an EMBL/GenBank/DDBJ whole genome shotgun (WGS) entry which is preliminary data.</text>
</comment>
<comment type="cofactor">
    <cofactor evidence="1">
        <name>Mg(2+)</name>
        <dbReference type="ChEBI" id="CHEBI:18420"/>
    </cofactor>
</comment>
<organism evidence="14 15">
    <name type="scientific">Coemansia asiatica</name>
    <dbReference type="NCBI Taxonomy" id="1052880"/>
    <lineage>
        <taxon>Eukaryota</taxon>
        <taxon>Fungi</taxon>
        <taxon>Fungi incertae sedis</taxon>
        <taxon>Zoopagomycota</taxon>
        <taxon>Kickxellomycotina</taxon>
        <taxon>Kickxellomycetes</taxon>
        <taxon>Kickxellales</taxon>
        <taxon>Kickxellaceae</taxon>
        <taxon>Coemansia</taxon>
    </lineage>
</organism>
<accession>A0A9W7XRC7</accession>